<sequence length="97" mass="11650">MDDLANEKRKIESVLSELEADLHRGFRQLSELNEEQARYGNTQNLWELRKNEEQSHIIQQKLQESNEQIALAYKKETKVLDDERETLYKKRSEISWD</sequence>
<accession>A0A1E5GIG7</accession>
<comment type="caution">
    <text evidence="2">The sequence shown here is derived from an EMBL/GenBank/DDBJ whole genome shotgun (WGS) entry which is preliminary data.</text>
</comment>
<feature type="coiled-coil region" evidence="1">
    <location>
        <begin position="1"/>
        <end position="68"/>
    </location>
</feature>
<gene>
    <name evidence="2" type="ORF">BCR25_07140</name>
</gene>
<evidence type="ECO:0000313" key="3">
    <source>
        <dbReference type="Proteomes" id="UP000095094"/>
    </source>
</evidence>
<keyword evidence="3" id="KW-1185">Reference proteome</keyword>
<dbReference type="Proteomes" id="UP000095094">
    <property type="component" value="Unassembled WGS sequence"/>
</dbReference>
<name>A0A1E5GIG7_9ENTE</name>
<evidence type="ECO:0000256" key="1">
    <source>
        <dbReference type="SAM" id="Coils"/>
    </source>
</evidence>
<reference evidence="3" key="1">
    <citation type="submission" date="2016-09" db="EMBL/GenBank/DDBJ databases">
        <authorList>
            <person name="Gulvik C.A."/>
        </authorList>
    </citation>
    <scope>NUCLEOTIDE SEQUENCE [LARGE SCALE GENOMIC DNA]</scope>
    <source>
        <strain evidence="3">LMG 8895</strain>
    </source>
</reference>
<dbReference type="AlphaFoldDB" id="A0A1E5GIG7"/>
<keyword evidence="1" id="KW-0175">Coiled coil</keyword>
<evidence type="ECO:0000313" key="2">
    <source>
        <dbReference type="EMBL" id="OEG12523.1"/>
    </source>
</evidence>
<dbReference type="EMBL" id="MIJY01000034">
    <property type="protein sequence ID" value="OEG12523.1"/>
    <property type="molecule type" value="Genomic_DNA"/>
</dbReference>
<organism evidence="2 3">
    <name type="scientific">Enterococcus termitis</name>
    <dbReference type="NCBI Taxonomy" id="332950"/>
    <lineage>
        <taxon>Bacteria</taxon>
        <taxon>Bacillati</taxon>
        <taxon>Bacillota</taxon>
        <taxon>Bacilli</taxon>
        <taxon>Lactobacillales</taxon>
        <taxon>Enterococcaceae</taxon>
        <taxon>Enterococcus</taxon>
    </lineage>
</organism>
<proteinExistence type="predicted"/>
<protein>
    <submittedName>
        <fullName evidence="2">Uncharacterized protein</fullName>
    </submittedName>
</protein>